<feature type="compositionally biased region" description="Basic and acidic residues" evidence="1">
    <location>
        <begin position="175"/>
        <end position="190"/>
    </location>
</feature>
<dbReference type="Pfam" id="PF02098">
    <property type="entry name" value="His_binding"/>
    <property type="match status" value="1"/>
</dbReference>
<sequence length="251" mass="27941">MYLAAVFIVCACISQALAEQTEAQTAACNAGSVAKDGFSLLKKEVTFRLALTTFTSLNTGRYRCIAATTTLRDEDRHEVTEVVRYQVDLNEWYSFSQSFKFTCGSKGYNTMSSTDNSTVPYASYEFLTTDPKCIILQYLRTASDHEGQDRQEMAIENEAPQDENNEASQPQARSETQDDAKKSGEKEDAQPHNGVTRPSLDCMLWVEGPNTEISSECERKFLETCGGILRRTFTTKGCVLANPDAQIVKLN</sequence>
<evidence type="ECO:0000313" key="3">
    <source>
        <dbReference type="EMBL" id="JAC31157.1"/>
    </source>
</evidence>
<feature type="signal peptide" evidence="2">
    <location>
        <begin position="1"/>
        <end position="18"/>
    </location>
</feature>
<feature type="chain" id="PRO_5001518497" evidence="2">
    <location>
        <begin position="19"/>
        <end position="251"/>
    </location>
</feature>
<accession>A0A023GB75</accession>
<feature type="region of interest" description="Disordered" evidence="1">
    <location>
        <begin position="156"/>
        <end position="197"/>
    </location>
</feature>
<dbReference type="InterPro" id="IPR012674">
    <property type="entry name" value="Calycin"/>
</dbReference>
<protein>
    <submittedName>
        <fullName evidence="3">Putative lipocalin-6 1</fullName>
    </submittedName>
</protein>
<name>A0A023GB75_AMBTT</name>
<dbReference type="InterPro" id="IPR002970">
    <property type="entry name" value="Tick_his-bd"/>
</dbReference>
<dbReference type="EMBL" id="GBBM01004261">
    <property type="protein sequence ID" value="JAC31157.1"/>
    <property type="molecule type" value="mRNA"/>
</dbReference>
<organism evidence="3">
    <name type="scientific">Amblyomma triste</name>
    <name type="common">Neotropical tick</name>
    <dbReference type="NCBI Taxonomy" id="251400"/>
    <lineage>
        <taxon>Eukaryota</taxon>
        <taxon>Metazoa</taxon>
        <taxon>Ecdysozoa</taxon>
        <taxon>Arthropoda</taxon>
        <taxon>Chelicerata</taxon>
        <taxon>Arachnida</taxon>
        <taxon>Acari</taxon>
        <taxon>Parasitiformes</taxon>
        <taxon>Ixodida</taxon>
        <taxon>Ixodoidea</taxon>
        <taxon>Ixodidae</taxon>
        <taxon>Amblyomminae</taxon>
        <taxon>Amblyomma</taxon>
    </lineage>
</organism>
<evidence type="ECO:0000256" key="1">
    <source>
        <dbReference type="SAM" id="MobiDB-lite"/>
    </source>
</evidence>
<proteinExistence type="evidence at transcript level"/>
<dbReference type="SUPFAM" id="SSF50814">
    <property type="entry name" value="Lipocalins"/>
    <property type="match status" value="1"/>
</dbReference>
<dbReference type="GO" id="GO:0043176">
    <property type="term" value="F:amine binding"/>
    <property type="evidence" value="ECO:0007669"/>
    <property type="project" value="InterPro"/>
</dbReference>
<reference evidence="3" key="1">
    <citation type="submission" date="2014-03" db="EMBL/GenBank/DDBJ databases">
        <title>The sialotranscriptome of Amblyomma triste, Amblyomma parvum and Amblyomma cajennense ticks, uncovered by 454-based RNA-seq.</title>
        <authorList>
            <person name="Garcia G.R."/>
            <person name="Gardinassi L.G."/>
            <person name="Ribeiro J.M."/>
            <person name="Anatriello E."/>
            <person name="Ferreira B.R."/>
            <person name="Moreira H.N."/>
            <person name="Mafra C."/>
            <person name="Olegario M.M."/>
            <person name="Szabo P.J."/>
            <person name="Miranda-Santos I.K."/>
            <person name="Maruyama S.R."/>
        </authorList>
    </citation>
    <scope>NUCLEOTIDE SEQUENCE</scope>
    <source>
        <strain evidence="3">Mato Grasso do Sul</strain>
        <tissue evidence="3">Salivary glands</tissue>
    </source>
</reference>
<evidence type="ECO:0000256" key="2">
    <source>
        <dbReference type="SAM" id="SignalP"/>
    </source>
</evidence>
<dbReference type="AlphaFoldDB" id="A0A023GB75"/>
<keyword evidence="2" id="KW-0732">Signal</keyword>
<dbReference type="GO" id="GO:0030682">
    <property type="term" value="P:symbiont-mediated perturbation of host defenses"/>
    <property type="evidence" value="ECO:0007669"/>
    <property type="project" value="InterPro"/>
</dbReference>
<dbReference type="Gene3D" id="2.40.128.20">
    <property type="match status" value="1"/>
</dbReference>